<evidence type="ECO:0000259" key="8">
    <source>
        <dbReference type="Pfam" id="PF17785"/>
    </source>
</evidence>
<proteinExistence type="inferred from homology"/>
<evidence type="ECO:0000256" key="4">
    <source>
        <dbReference type="ARBA" id="ARBA00022679"/>
    </source>
</evidence>
<dbReference type="VEuPathDB" id="PlasmoDB:PVPAM_120033900"/>
<dbReference type="InterPro" id="IPR015947">
    <property type="entry name" value="PUA-like_sf"/>
</dbReference>
<dbReference type="SUPFAM" id="SSF88697">
    <property type="entry name" value="PUA domain-like"/>
    <property type="match status" value="1"/>
</dbReference>
<dbReference type="PROSITE" id="PS50890">
    <property type="entry name" value="PUA"/>
    <property type="match status" value="1"/>
</dbReference>
<evidence type="ECO:0000256" key="3">
    <source>
        <dbReference type="ARBA" id="ARBA00022603"/>
    </source>
</evidence>
<name>A0A1G4HGT3_PLAVI</name>
<dbReference type="SUPFAM" id="SSF53335">
    <property type="entry name" value="S-adenosyl-L-methionine-dependent methyltransferases"/>
    <property type="match status" value="1"/>
</dbReference>
<keyword evidence="4" id="KW-0808">Transferase</keyword>
<keyword evidence="5" id="KW-0949">S-adenosyl-L-methionine</keyword>
<dbReference type="Gene3D" id="2.30.130.10">
    <property type="entry name" value="PUA domain"/>
    <property type="match status" value="1"/>
</dbReference>
<evidence type="ECO:0000256" key="7">
    <source>
        <dbReference type="SAM" id="MobiDB-lite"/>
    </source>
</evidence>
<evidence type="ECO:0000313" key="10">
    <source>
        <dbReference type="Proteomes" id="UP000305196"/>
    </source>
</evidence>
<dbReference type="Pfam" id="PF17785">
    <property type="entry name" value="PUA_3"/>
    <property type="match status" value="1"/>
</dbReference>
<dbReference type="AlphaFoldDB" id="A0A1G4HGT3"/>
<dbReference type="Gene3D" id="3.30.750.80">
    <property type="entry name" value="RNA methyltransferase domain (HRMD) like"/>
    <property type="match status" value="1"/>
</dbReference>
<comment type="subcellular location">
    <subcellularLocation>
        <location evidence="1">Cytoplasm</location>
    </subcellularLocation>
</comment>
<dbReference type="PANTHER" id="PTHR42873">
    <property type="entry name" value="RIBOSOMAL RNA LARGE SUBUNIT METHYLTRANSFERASE"/>
    <property type="match status" value="1"/>
</dbReference>
<dbReference type="InterPro" id="IPR029063">
    <property type="entry name" value="SAM-dependent_MTases_sf"/>
</dbReference>
<evidence type="ECO:0000256" key="1">
    <source>
        <dbReference type="ARBA" id="ARBA00004496"/>
    </source>
</evidence>
<feature type="region of interest" description="Disordered" evidence="7">
    <location>
        <begin position="97"/>
        <end position="136"/>
    </location>
</feature>
<evidence type="ECO:0000256" key="2">
    <source>
        <dbReference type="ARBA" id="ARBA00022490"/>
    </source>
</evidence>
<evidence type="ECO:0000256" key="6">
    <source>
        <dbReference type="ARBA" id="ARBA00038091"/>
    </source>
</evidence>
<protein>
    <recommendedName>
        <fullName evidence="8">RlmI-like PUA domain-containing protein</fullName>
    </recommendedName>
</protein>
<dbReference type="VEuPathDB" id="PlasmoDB:PVX_116603"/>
<dbReference type="EMBL" id="LT615267">
    <property type="protein sequence ID" value="SCO74133.1"/>
    <property type="molecule type" value="Genomic_DNA"/>
</dbReference>
<feature type="domain" description="RlmI-like PUA" evidence="8">
    <location>
        <begin position="150"/>
        <end position="205"/>
    </location>
</feature>
<gene>
    <name evidence="9" type="ORF">PVC01_120032700</name>
</gene>
<dbReference type="PANTHER" id="PTHR42873:SF1">
    <property type="entry name" value="S-ADENOSYLMETHIONINE-DEPENDENT METHYLTRANSFERASE DOMAIN-CONTAINING PROTEIN"/>
    <property type="match status" value="1"/>
</dbReference>
<dbReference type="VEuPathDB" id="PlasmoDB:PVW1_120043600"/>
<dbReference type="InterPro" id="IPR041532">
    <property type="entry name" value="RlmI-like_PUA"/>
</dbReference>
<keyword evidence="2" id="KW-0963">Cytoplasm</keyword>
<keyword evidence="3" id="KW-0489">Methyltransferase</keyword>
<reference evidence="9 10" key="1">
    <citation type="submission" date="2016-07" db="EMBL/GenBank/DDBJ databases">
        <authorList>
            <consortium name="Pathogen Informatics"/>
        </authorList>
    </citation>
    <scope>NUCLEOTIDE SEQUENCE [LARGE SCALE GENOMIC DNA]</scope>
</reference>
<feature type="compositionally biased region" description="Low complexity" evidence="7">
    <location>
        <begin position="115"/>
        <end position="131"/>
    </location>
</feature>
<organism evidence="9 10">
    <name type="scientific">Plasmodium vivax</name>
    <name type="common">malaria parasite P. vivax</name>
    <dbReference type="NCBI Taxonomy" id="5855"/>
    <lineage>
        <taxon>Eukaryota</taxon>
        <taxon>Sar</taxon>
        <taxon>Alveolata</taxon>
        <taxon>Apicomplexa</taxon>
        <taxon>Aconoidasida</taxon>
        <taxon>Haemosporida</taxon>
        <taxon>Plasmodiidae</taxon>
        <taxon>Plasmodium</taxon>
        <taxon>Plasmodium (Plasmodium)</taxon>
    </lineage>
</organism>
<dbReference type="GO" id="GO:0003723">
    <property type="term" value="F:RNA binding"/>
    <property type="evidence" value="ECO:0007669"/>
    <property type="project" value="InterPro"/>
</dbReference>
<evidence type="ECO:0000313" key="9">
    <source>
        <dbReference type="EMBL" id="SCO74133.1"/>
    </source>
</evidence>
<accession>A0A1G4HGT3</accession>
<dbReference type="VEuPathDB" id="PlasmoDB:PVP01_1229100"/>
<dbReference type="Proteomes" id="UP000305196">
    <property type="component" value="Chromosome 12"/>
</dbReference>
<dbReference type="Gene3D" id="3.40.50.150">
    <property type="entry name" value="Vaccinia Virus protein VP39"/>
    <property type="match status" value="1"/>
</dbReference>
<sequence>MKFRAPREVGLSLRGRRIKGSPTTLKSYNLRSVVCYEPRWGAPRLWGASRPLSTCPPSGGKAAPLSSFLTEQELQTVRRRPVTFCSSFEGRVSVVLKPVEGGSGPSDGGSTTREPSSGGSTTGVPSPNGGTASEHRPTHFLPLQRYHQLAKHKHSYVYDFEITSIGKLSEYEAGELVNVYFHSGEELGIGIVNRRSNLAIRIIDRDVRKSINDHFFLTKLYESVKRRFHYLYRDVHLCKWMYSLRVRNGINMYCKMVSSTSDGLPGLVVYSLGKDLYIRYDNLAIQRFRSIIEKELDAIFSPQNILCKRIASKKEKRAQQGKEYTLETIKGDHSDVRHCENGLTFYNQVSNTTYIPFHVENKRDRLFLRSVCDGANVLCVNGNVGEYLINCAAVSEVAPSASGASGASGVSILLCESAKNASYVDRNVKRNGCEQVMCLYREDVLDELNNMHMNNLRFGLIIFNAKSNIVFRSSSYTSLYGKRYTASFKGVHKHLVFLSDLLQEGGLLFVTAELSARDYHQFLNIVKCVFERRRRSLSIVYENACSVEDSILCNDQTTWYLRSVCFRLGCP</sequence>
<dbReference type="InterPro" id="IPR036974">
    <property type="entry name" value="PUA_sf"/>
</dbReference>
<comment type="similarity">
    <text evidence="6">Belongs to the methyltransferase superfamily. RlmI family.</text>
</comment>
<evidence type="ECO:0000256" key="5">
    <source>
        <dbReference type="ARBA" id="ARBA00022691"/>
    </source>
</evidence>